<gene>
    <name evidence="3" type="ORF">KP509_30G029200</name>
</gene>
<comment type="caution">
    <text evidence="3">The sequence shown here is derived from an EMBL/GenBank/DDBJ whole genome shotgun (WGS) entry which is preliminary data.</text>
</comment>
<proteinExistence type="predicted"/>
<dbReference type="GO" id="GO:0009451">
    <property type="term" value="P:RNA modification"/>
    <property type="evidence" value="ECO:0007669"/>
    <property type="project" value="InterPro"/>
</dbReference>
<dbReference type="NCBIfam" id="TIGR00756">
    <property type="entry name" value="PPR"/>
    <property type="match status" value="5"/>
</dbReference>
<dbReference type="FunFam" id="1.25.40.10:FF:000344">
    <property type="entry name" value="Pentatricopeptide repeat-containing protein"/>
    <property type="match status" value="1"/>
</dbReference>
<evidence type="ECO:0000313" key="3">
    <source>
        <dbReference type="EMBL" id="KAH7290027.1"/>
    </source>
</evidence>
<dbReference type="Gene3D" id="1.25.40.10">
    <property type="entry name" value="Tetratricopeptide repeat domain"/>
    <property type="match status" value="4"/>
</dbReference>
<keyword evidence="4" id="KW-1185">Reference proteome</keyword>
<dbReference type="GO" id="GO:0003723">
    <property type="term" value="F:RNA binding"/>
    <property type="evidence" value="ECO:0007669"/>
    <property type="project" value="InterPro"/>
</dbReference>
<sequence length="575" mass="62876">MASTSAFMSSLRTCAKKKDLYECNRLRAEAHRTGLFEASTYVGNMIITIYGQCGAVSEAREVFGALPVRDLVSWNALVSAYARNGQAQEALDCYEQMRSGGFIPDVITYTCILKACGIVGSFEWGITIHEDIAGQGFLGKDIMLDTALIDMYAKCGALVRAQQLFEGLSTQDLVSWSALIAGYVQHGRGEAALHCYSRMRQSGHSPDAITYVCILKACSITGAVDMGMQIHDEVVIKGLLGKIVALDTALVDMYAHCGVLKKAREVFDKLKVRDVVAWSSFITGLSQEGQTNDAMECFIRMRAEGHYPDDITYTSILKACSNIGAVDLGKQIHIEIISQRLLEKNIVLGNSLIDMYAKCGVPMKAQQVFDEFPEKTMISWSILVTGYAQQGQVKTASKCFLEMCNKGLAPNIICWNALIGGYTQQGQIEKALHCCQSMQEEGISPDNVTFVCLLHACSHLGLVDEGQIIFGAMEEIYGMTPSVEHFTCLTDLFGRSGLIDKANSVINKMPFSDSSRVWCALLGACQKTGDAKLGSVAFGHAVNFDEFDGVTYICMQNLCLSANLQVSEFSTLNFI</sequence>
<name>A0A8T2R1W4_CERRI</name>
<dbReference type="GO" id="GO:0048731">
    <property type="term" value="P:system development"/>
    <property type="evidence" value="ECO:0007669"/>
    <property type="project" value="UniProtKB-ARBA"/>
</dbReference>
<dbReference type="PANTHER" id="PTHR47926">
    <property type="entry name" value="PENTATRICOPEPTIDE REPEAT-CONTAINING PROTEIN"/>
    <property type="match status" value="1"/>
</dbReference>
<feature type="repeat" description="PPR" evidence="2">
    <location>
        <begin position="70"/>
        <end position="104"/>
    </location>
</feature>
<evidence type="ECO:0000256" key="1">
    <source>
        <dbReference type="ARBA" id="ARBA00022737"/>
    </source>
</evidence>
<evidence type="ECO:0000313" key="4">
    <source>
        <dbReference type="Proteomes" id="UP000825935"/>
    </source>
</evidence>
<evidence type="ECO:0008006" key="5">
    <source>
        <dbReference type="Google" id="ProtNLM"/>
    </source>
</evidence>
<dbReference type="OMA" id="WGITIHE"/>
<dbReference type="FunFam" id="1.25.40.10:FF:000031">
    <property type="entry name" value="Pentatricopeptide repeat-containing protein mitochondrial"/>
    <property type="match status" value="1"/>
</dbReference>
<feature type="repeat" description="PPR" evidence="2">
    <location>
        <begin position="172"/>
        <end position="206"/>
    </location>
</feature>
<dbReference type="PROSITE" id="PS51375">
    <property type="entry name" value="PPR"/>
    <property type="match status" value="5"/>
</dbReference>
<dbReference type="Pfam" id="PF01535">
    <property type="entry name" value="PPR"/>
    <property type="match status" value="3"/>
</dbReference>
<accession>A0A8T2R1W4</accession>
<dbReference type="OrthoDB" id="1859199at2759"/>
<dbReference type="AlphaFoldDB" id="A0A8T2R1W4"/>
<dbReference type="Pfam" id="PF13041">
    <property type="entry name" value="PPR_2"/>
    <property type="match status" value="4"/>
</dbReference>
<feature type="repeat" description="PPR" evidence="2">
    <location>
        <begin position="376"/>
        <end position="410"/>
    </location>
</feature>
<dbReference type="InterPro" id="IPR046960">
    <property type="entry name" value="PPR_At4g14850-like_plant"/>
</dbReference>
<feature type="repeat" description="PPR" evidence="2">
    <location>
        <begin position="411"/>
        <end position="445"/>
    </location>
</feature>
<dbReference type="PANTHER" id="PTHR47926:SF382">
    <property type="entry name" value="PENTACOTRIPEPTIDE-REPEAT REGION OF PRORP DOMAIN-CONTAINING PROTEIN"/>
    <property type="match status" value="1"/>
</dbReference>
<dbReference type="InterPro" id="IPR002885">
    <property type="entry name" value="PPR_rpt"/>
</dbReference>
<protein>
    <recommendedName>
        <fullName evidence="5">Pentatricopeptide repeat-containing protein</fullName>
    </recommendedName>
</protein>
<dbReference type="EMBL" id="CM035435">
    <property type="protein sequence ID" value="KAH7290027.1"/>
    <property type="molecule type" value="Genomic_DNA"/>
</dbReference>
<organism evidence="3 4">
    <name type="scientific">Ceratopteris richardii</name>
    <name type="common">Triangle waterfern</name>
    <dbReference type="NCBI Taxonomy" id="49495"/>
    <lineage>
        <taxon>Eukaryota</taxon>
        <taxon>Viridiplantae</taxon>
        <taxon>Streptophyta</taxon>
        <taxon>Embryophyta</taxon>
        <taxon>Tracheophyta</taxon>
        <taxon>Polypodiopsida</taxon>
        <taxon>Polypodiidae</taxon>
        <taxon>Polypodiales</taxon>
        <taxon>Pteridineae</taxon>
        <taxon>Pteridaceae</taxon>
        <taxon>Parkerioideae</taxon>
        <taxon>Ceratopteris</taxon>
    </lineage>
</organism>
<dbReference type="InterPro" id="IPR011990">
    <property type="entry name" value="TPR-like_helical_dom_sf"/>
</dbReference>
<reference evidence="3" key="1">
    <citation type="submission" date="2021-08" db="EMBL/GenBank/DDBJ databases">
        <title>WGS assembly of Ceratopteris richardii.</title>
        <authorList>
            <person name="Marchant D.B."/>
            <person name="Chen G."/>
            <person name="Jenkins J."/>
            <person name="Shu S."/>
            <person name="Leebens-Mack J."/>
            <person name="Grimwood J."/>
            <person name="Schmutz J."/>
            <person name="Soltis P."/>
            <person name="Soltis D."/>
            <person name="Chen Z.-H."/>
        </authorList>
    </citation>
    <scope>NUCLEOTIDE SEQUENCE</scope>
    <source>
        <strain evidence="3">Whitten #5841</strain>
        <tissue evidence="3">Leaf</tissue>
    </source>
</reference>
<dbReference type="Proteomes" id="UP000825935">
    <property type="component" value="Chromosome 30"/>
</dbReference>
<dbReference type="FunFam" id="1.25.40.10:FF:000158">
    <property type="entry name" value="pentatricopeptide repeat-containing protein At2g33680"/>
    <property type="match status" value="1"/>
</dbReference>
<evidence type="ECO:0000256" key="2">
    <source>
        <dbReference type="PROSITE-ProRule" id="PRU00708"/>
    </source>
</evidence>
<dbReference type="SUPFAM" id="SSF48452">
    <property type="entry name" value="TPR-like"/>
    <property type="match status" value="2"/>
</dbReference>
<feature type="repeat" description="PPR" evidence="2">
    <location>
        <begin position="274"/>
        <end position="308"/>
    </location>
</feature>
<keyword evidence="1" id="KW-0677">Repeat</keyword>